<keyword evidence="2" id="KW-1185">Reference proteome</keyword>
<dbReference type="OrthoDB" id="3799094at2"/>
<dbReference type="Proteomes" id="UP000027982">
    <property type="component" value="Chromosome"/>
</dbReference>
<accession>A0A068NSF5</accession>
<name>A0A068NSF5_FIMGI</name>
<dbReference type="AlphaFoldDB" id="A0A068NSF5"/>
<dbReference type="HOGENOM" id="CLU_739163_0_0_0"/>
<reference evidence="1 2" key="1">
    <citation type="journal article" date="2014" name="PLoS ONE">
        <title>The first complete genome sequence of the class fimbriimonadia in the phylum armatimonadetes.</title>
        <authorList>
            <person name="Hu Z.Y."/>
            <person name="Wang Y.Z."/>
            <person name="Im W.T."/>
            <person name="Wang S.Y."/>
            <person name="Zhao G.P."/>
            <person name="Zheng H.J."/>
            <person name="Quan Z.X."/>
        </authorList>
    </citation>
    <scope>NUCLEOTIDE SEQUENCE [LARGE SCALE GENOMIC DNA]</scope>
    <source>
        <strain evidence="1">Gsoil 348</strain>
    </source>
</reference>
<dbReference type="STRING" id="661478.OP10G_3105"/>
<dbReference type="KEGG" id="fgi:OP10G_3105"/>
<dbReference type="EMBL" id="CP007139">
    <property type="protein sequence ID" value="AIE86473.1"/>
    <property type="molecule type" value="Genomic_DNA"/>
</dbReference>
<proteinExistence type="predicted"/>
<dbReference type="RefSeq" id="WP_025229564.1">
    <property type="nucleotide sequence ID" value="NZ_CP007139.1"/>
</dbReference>
<gene>
    <name evidence="1" type="ORF">OP10G_3105</name>
</gene>
<dbReference type="eggNOG" id="ENOG502ZTWT">
    <property type="taxonomic scope" value="Bacteria"/>
</dbReference>
<protein>
    <submittedName>
        <fullName evidence="1">Uncharacterized protein</fullName>
    </submittedName>
</protein>
<organism evidence="1 2">
    <name type="scientific">Fimbriimonas ginsengisoli Gsoil 348</name>
    <dbReference type="NCBI Taxonomy" id="661478"/>
    <lineage>
        <taxon>Bacteria</taxon>
        <taxon>Bacillati</taxon>
        <taxon>Armatimonadota</taxon>
        <taxon>Fimbriimonadia</taxon>
        <taxon>Fimbriimonadales</taxon>
        <taxon>Fimbriimonadaceae</taxon>
        <taxon>Fimbriimonas</taxon>
    </lineage>
</organism>
<evidence type="ECO:0000313" key="1">
    <source>
        <dbReference type="EMBL" id="AIE86473.1"/>
    </source>
</evidence>
<evidence type="ECO:0000313" key="2">
    <source>
        <dbReference type="Proteomes" id="UP000027982"/>
    </source>
</evidence>
<sequence>MISILIGLAFHRATVQFVGDGNHLKGIYVNGACILGDDIRTGGGYLIGSADGSDAQGRSVNSIGGSGGRMLSDNPRLVTPPRYRMDWQLKGPNRVAFAVSVGPVDQDFATISFPFDFGLKSMESFSFDGSEFKLFCSENDGVVKKNESSYAAIRPKCEIRDIKQNLIGKVAGASTEAPTLNARVDGPYATVDFKVTSSKHYEKLVFMNHPGTHNIEFSFGRMKKGESAALSGELVVTPKAGPDSWTFEAIPEFNHQVGRAEADGWSVRVGDERERYMCFGPYATEIGSGPRTAIFRLMLDNVSFDNAQILTIDVADAVSQRVLATRDLSRGDFARPMEYQAFALPFLAPPGGRLEFRTLWHGASYAREKDLTVRKG</sequence>